<evidence type="ECO:0000256" key="2">
    <source>
        <dbReference type="SAM" id="Phobius"/>
    </source>
</evidence>
<evidence type="ECO:0000313" key="3">
    <source>
        <dbReference type="EMBL" id="AGB38069.1"/>
    </source>
</evidence>
<reference evidence="3 4" key="1">
    <citation type="submission" date="2012-11" db="EMBL/GenBank/DDBJ databases">
        <title>FINISHED of Natronococcus occultus SP4, DSM 3396.</title>
        <authorList>
            <consortium name="DOE Joint Genome Institute"/>
            <person name="Eisen J."/>
            <person name="Huntemann M."/>
            <person name="Wei C.-L."/>
            <person name="Han J."/>
            <person name="Detter J.C."/>
            <person name="Han C."/>
            <person name="Tapia R."/>
            <person name="Chen A."/>
            <person name="Kyrpides N."/>
            <person name="Mavromatis K."/>
            <person name="Markowitz V."/>
            <person name="Szeto E."/>
            <person name="Ivanova N."/>
            <person name="Mikhailova N."/>
            <person name="Ovchinnikova G."/>
            <person name="Pagani I."/>
            <person name="Pati A."/>
            <person name="Goodwin L."/>
            <person name="Nordberg H.P."/>
            <person name="Cantor M.N."/>
            <person name="Hua S.X."/>
            <person name="Woyke T."/>
            <person name="Eisen J."/>
            <person name="Klenk H.-P."/>
            <person name="Klenk H.-P."/>
        </authorList>
    </citation>
    <scope>NUCLEOTIDE SEQUENCE [LARGE SCALE GENOMIC DNA]</scope>
    <source>
        <strain evidence="3 4">SP4</strain>
    </source>
</reference>
<sequence length="262" mass="29267">MRGLIILLRLIWRRRYIVLTTIFGTAFVTLSAWVLLDLSVGDIPDTAWVAVAVVILAAPYAIFIAAIVVGLVAEAQHVFLHVLEGETGNAEGHELSQAQWEDLVVLDWNDNEVGKERLVSIDVSRYGKAVEVDAYNPETNTARTSYMGETSNREIRRFPKLIEAVKEKISPHARAYSEMHAKMDLEVEDRAQDGVNSFIAMFERVSLPPELHINKIMNREAGDTRLDELPDPNEALDDINREPSELPDNSAVYNPETGGGDE</sequence>
<name>L0K135_9EURY</name>
<feature type="transmembrane region" description="Helical" evidence="2">
    <location>
        <begin position="48"/>
        <end position="73"/>
    </location>
</feature>
<dbReference type="GeneID" id="14403975"/>
<evidence type="ECO:0000256" key="1">
    <source>
        <dbReference type="SAM" id="MobiDB-lite"/>
    </source>
</evidence>
<organism evidence="3 4">
    <name type="scientific">Natronococcus occultus SP4</name>
    <dbReference type="NCBI Taxonomy" id="694430"/>
    <lineage>
        <taxon>Archaea</taxon>
        <taxon>Methanobacteriati</taxon>
        <taxon>Methanobacteriota</taxon>
        <taxon>Stenosarchaea group</taxon>
        <taxon>Halobacteria</taxon>
        <taxon>Halobacteriales</taxon>
        <taxon>Natrialbaceae</taxon>
        <taxon>Natronococcus</taxon>
    </lineage>
</organism>
<keyword evidence="2" id="KW-0472">Membrane</keyword>
<keyword evidence="4" id="KW-1185">Reference proteome</keyword>
<feature type="transmembrane region" description="Helical" evidence="2">
    <location>
        <begin position="16"/>
        <end position="36"/>
    </location>
</feature>
<dbReference type="STRING" id="694430.Natoc_2291"/>
<protein>
    <submittedName>
        <fullName evidence="3">Uncharacterized protein</fullName>
    </submittedName>
</protein>
<dbReference type="HOGENOM" id="CLU_1060139_0_0_2"/>
<accession>L0K135</accession>
<dbReference type="AlphaFoldDB" id="L0K135"/>
<dbReference type="EMBL" id="CP003929">
    <property type="protein sequence ID" value="AGB38069.1"/>
    <property type="molecule type" value="Genomic_DNA"/>
</dbReference>
<dbReference type="RefSeq" id="WP_015321512.1">
    <property type="nucleotide sequence ID" value="NC_019974.1"/>
</dbReference>
<proteinExistence type="predicted"/>
<evidence type="ECO:0000313" key="4">
    <source>
        <dbReference type="Proteomes" id="UP000010878"/>
    </source>
</evidence>
<gene>
    <name evidence="3" type="ORF">Natoc_2291</name>
</gene>
<keyword evidence="2" id="KW-0812">Transmembrane</keyword>
<dbReference type="KEGG" id="nou:Natoc_2291"/>
<feature type="region of interest" description="Disordered" evidence="1">
    <location>
        <begin position="223"/>
        <end position="262"/>
    </location>
</feature>
<keyword evidence="2" id="KW-1133">Transmembrane helix</keyword>
<dbReference type="Proteomes" id="UP000010878">
    <property type="component" value="Chromosome"/>
</dbReference>